<dbReference type="EMBL" id="JBHRYJ010000001">
    <property type="protein sequence ID" value="MFC3675665.1"/>
    <property type="molecule type" value="Genomic_DNA"/>
</dbReference>
<accession>A0ABV7VDS3</accession>
<gene>
    <name evidence="1" type="ORF">ACFOOQ_08935</name>
</gene>
<keyword evidence="2" id="KW-1185">Reference proteome</keyword>
<sequence length="83" mass="9117">MTTGTEKEAGMTMMAAIQVGSVFIEFSRFLPSGSQARWRVERIVALPNLPEHVAIRKLEPGGEERLITLQTLAQSGKYAPLDS</sequence>
<dbReference type="RefSeq" id="WP_379724660.1">
    <property type="nucleotide sequence ID" value="NZ_JBHRYJ010000001.1"/>
</dbReference>
<proteinExistence type="predicted"/>
<comment type="caution">
    <text evidence="1">The sequence shown here is derived from an EMBL/GenBank/DDBJ whole genome shotgun (WGS) entry which is preliminary data.</text>
</comment>
<protein>
    <submittedName>
        <fullName evidence="1">Uncharacterized protein</fullName>
    </submittedName>
</protein>
<evidence type="ECO:0000313" key="2">
    <source>
        <dbReference type="Proteomes" id="UP001595711"/>
    </source>
</evidence>
<organism evidence="1 2">
    <name type="scientific">Ferrovibrio xuzhouensis</name>
    <dbReference type="NCBI Taxonomy" id="1576914"/>
    <lineage>
        <taxon>Bacteria</taxon>
        <taxon>Pseudomonadati</taxon>
        <taxon>Pseudomonadota</taxon>
        <taxon>Alphaproteobacteria</taxon>
        <taxon>Rhodospirillales</taxon>
        <taxon>Rhodospirillaceae</taxon>
        <taxon>Ferrovibrio</taxon>
    </lineage>
</organism>
<name>A0ABV7VDS3_9PROT</name>
<evidence type="ECO:0000313" key="1">
    <source>
        <dbReference type="EMBL" id="MFC3675665.1"/>
    </source>
</evidence>
<reference evidence="2" key="1">
    <citation type="journal article" date="2019" name="Int. J. Syst. Evol. Microbiol.">
        <title>The Global Catalogue of Microorganisms (GCM) 10K type strain sequencing project: providing services to taxonomists for standard genome sequencing and annotation.</title>
        <authorList>
            <consortium name="The Broad Institute Genomics Platform"/>
            <consortium name="The Broad Institute Genome Sequencing Center for Infectious Disease"/>
            <person name="Wu L."/>
            <person name="Ma J."/>
        </authorList>
    </citation>
    <scope>NUCLEOTIDE SEQUENCE [LARGE SCALE GENOMIC DNA]</scope>
    <source>
        <strain evidence="2">KCTC 42182</strain>
    </source>
</reference>
<dbReference type="Proteomes" id="UP001595711">
    <property type="component" value="Unassembled WGS sequence"/>
</dbReference>